<dbReference type="InterPro" id="IPR056238">
    <property type="entry name" value="YunG-like"/>
</dbReference>
<keyword evidence="3" id="KW-1185">Reference proteome</keyword>
<gene>
    <name evidence="2" type="ORF">LMG32289_06329</name>
</gene>
<dbReference type="RefSeq" id="WP_223995466.1">
    <property type="nucleotide sequence ID" value="NZ_CAJZAG010000017.1"/>
</dbReference>
<accession>A0ABN7ZQ81</accession>
<dbReference type="EMBL" id="CAJZAG010000017">
    <property type="protein sequence ID" value="CAG9186236.1"/>
    <property type="molecule type" value="Genomic_DNA"/>
</dbReference>
<dbReference type="Pfam" id="PF24585">
    <property type="entry name" value="YunG"/>
    <property type="match status" value="1"/>
</dbReference>
<feature type="region of interest" description="Disordered" evidence="1">
    <location>
        <begin position="118"/>
        <end position="138"/>
    </location>
</feature>
<evidence type="ECO:0000313" key="2">
    <source>
        <dbReference type="EMBL" id="CAG9186236.1"/>
    </source>
</evidence>
<dbReference type="Proteomes" id="UP000706525">
    <property type="component" value="Unassembled WGS sequence"/>
</dbReference>
<organism evidence="2 3">
    <name type="scientific">Cupriavidus pampae</name>
    <dbReference type="NCBI Taxonomy" id="659251"/>
    <lineage>
        <taxon>Bacteria</taxon>
        <taxon>Pseudomonadati</taxon>
        <taxon>Pseudomonadota</taxon>
        <taxon>Betaproteobacteria</taxon>
        <taxon>Burkholderiales</taxon>
        <taxon>Burkholderiaceae</taxon>
        <taxon>Cupriavidus</taxon>
    </lineage>
</organism>
<comment type="caution">
    <text evidence="2">The sequence shown here is derived from an EMBL/GenBank/DDBJ whole genome shotgun (WGS) entry which is preliminary data.</text>
</comment>
<protein>
    <submittedName>
        <fullName evidence="2">Uncharacterized protein</fullName>
    </submittedName>
</protein>
<sequence>MRFEAPPATTGLLFLDVPSVVGSPKEQNQMTSVSRTFATPLDLYRAISRVWAGDTSSPAGVWSPSNPAQNHCSITSLVVQDHFGGEILTTRTSGGTHFYNLIDGKKWDLTVSQFAEPVPYDDTPSTRDEALADTSQQKYETLTSRLKEALTRET</sequence>
<evidence type="ECO:0000256" key="1">
    <source>
        <dbReference type="SAM" id="MobiDB-lite"/>
    </source>
</evidence>
<evidence type="ECO:0000313" key="3">
    <source>
        <dbReference type="Proteomes" id="UP000706525"/>
    </source>
</evidence>
<reference evidence="2 3" key="1">
    <citation type="submission" date="2021-08" db="EMBL/GenBank/DDBJ databases">
        <authorList>
            <person name="Peeters C."/>
        </authorList>
    </citation>
    <scope>NUCLEOTIDE SEQUENCE [LARGE SCALE GENOMIC DNA]</scope>
    <source>
        <strain evidence="2 3">LMG 32289</strain>
    </source>
</reference>
<name>A0ABN7ZQ81_9BURK</name>
<proteinExistence type="predicted"/>